<name>X0TP44_9ZZZZ</name>
<organism evidence="1">
    <name type="scientific">marine sediment metagenome</name>
    <dbReference type="NCBI Taxonomy" id="412755"/>
    <lineage>
        <taxon>unclassified sequences</taxon>
        <taxon>metagenomes</taxon>
        <taxon>ecological metagenomes</taxon>
    </lineage>
</organism>
<dbReference type="EMBL" id="BARS01001895">
    <property type="protein sequence ID" value="GAF77895.1"/>
    <property type="molecule type" value="Genomic_DNA"/>
</dbReference>
<protein>
    <submittedName>
        <fullName evidence="1">Uncharacterized protein</fullName>
    </submittedName>
</protein>
<dbReference type="AlphaFoldDB" id="X0TP44"/>
<accession>X0TP44</accession>
<reference evidence="1" key="1">
    <citation type="journal article" date="2014" name="Front. Microbiol.">
        <title>High frequency of phylogenetically diverse reductive dehalogenase-homologous genes in deep subseafloor sedimentary metagenomes.</title>
        <authorList>
            <person name="Kawai M."/>
            <person name="Futagami T."/>
            <person name="Toyoda A."/>
            <person name="Takaki Y."/>
            <person name="Nishi S."/>
            <person name="Hori S."/>
            <person name="Arai W."/>
            <person name="Tsubouchi T."/>
            <person name="Morono Y."/>
            <person name="Uchiyama I."/>
            <person name="Ito T."/>
            <person name="Fujiyama A."/>
            <person name="Inagaki F."/>
            <person name="Takami H."/>
        </authorList>
    </citation>
    <scope>NUCLEOTIDE SEQUENCE</scope>
    <source>
        <strain evidence="1">Expedition CK06-06</strain>
    </source>
</reference>
<comment type="caution">
    <text evidence="1">The sequence shown here is derived from an EMBL/GenBank/DDBJ whole genome shotgun (WGS) entry which is preliminary data.</text>
</comment>
<gene>
    <name evidence="1" type="ORF">S01H1_03481</name>
</gene>
<evidence type="ECO:0000313" key="1">
    <source>
        <dbReference type="EMBL" id="GAF77895.1"/>
    </source>
</evidence>
<sequence length="77" mass="8787">MEHTTDETTKAQEQRGEEWIRAFHEGLETAAEWCDQIAQEESRMLIAQRCASTIRKQIPDALLAQREGEDDGGNQNL</sequence>
<proteinExistence type="predicted"/>